<dbReference type="EMBL" id="LAZR01023251">
    <property type="protein sequence ID" value="KKL79149.1"/>
    <property type="molecule type" value="Genomic_DNA"/>
</dbReference>
<evidence type="ECO:0000313" key="1">
    <source>
        <dbReference type="EMBL" id="KKL79149.1"/>
    </source>
</evidence>
<accession>A0A0F9EYM1</accession>
<comment type="caution">
    <text evidence="1">The sequence shown here is derived from an EMBL/GenBank/DDBJ whole genome shotgun (WGS) entry which is preliminary data.</text>
</comment>
<sequence>VQTWWAGCANEGVIVPDFVVAPHAFDSRTNSVIAANVRRMLPEYTLVAVMIHGRKRRERKDMCHWLIENEYLPMFPRYMSSEASPSVPLTRHQLLHEMRPILDREPGQLFICHNWTGNELVAREYLDTTEGDWELLG</sequence>
<reference evidence="1" key="1">
    <citation type="journal article" date="2015" name="Nature">
        <title>Complex archaea that bridge the gap between prokaryotes and eukaryotes.</title>
        <authorList>
            <person name="Spang A."/>
            <person name="Saw J.H."/>
            <person name="Jorgensen S.L."/>
            <person name="Zaremba-Niedzwiedzka K."/>
            <person name="Martijn J."/>
            <person name="Lind A.E."/>
            <person name="van Eijk R."/>
            <person name="Schleper C."/>
            <person name="Guy L."/>
            <person name="Ettema T.J."/>
        </authorList>
    </citation>
    <scope>NUCLEOTIDE SEQUENCE</scope>
</reference>
<organism evidence="1">
    <name type="scientific">marine sediment metagenome</name>
    <dbReference type="NCBI Taxonomy" id="412755"/>
    <lineage>
        <taxon>unclassified sequences</taxon>
        <taxon>metagenomes</taxon>
        <taxon>ecological metagenomes</taxon>
    </lineage>
</organism>
<gene>
    <name evidence="1" type="ORF">LCGC14_2017710</name>
</gene>
<dbReference type="AlphaFoldDB" id="A0A0F9EYM1"/>
<protein>
    <submittedName>
        <fullName evidence="1">Uncharacterized protein</fullName>
    </submittedName>
</protein>
<feature type="non-terminal residue" evidence="1">
    <location>
        <position position="1"/>
    </location>
</feature>
<name>A0A0F9EYM1_9ZZZZ</name>
<proteinExistence type="predicted"/>